<dbReference type="InterPro" id="IPR022062">
    <property type="entry name" value="DUF3618"/>
</dbReference>
<dbReference type="EMBL" id="VDFR01000057">
    <property type="protein sequence ID" value="TNC46302.1"/>
    <property type="molecule type" value="Genomic_DNA"/>
</dbReference>
<evidence type="ECO:0000256" key="3">
    <source>
        <dbReference type="SAM" id="Phobius"/>
    </source>
</evidence>
<evidence type="ECO:0000313" key="4">
    <source>
        <dbReference type="EMBL" id="TNC40499.1"/>
    </source>
</evidence>
<gene>
    <name evidence="5" type="ORF">FHE65_12755</name>
    <name evidence="4" type="ORF">FHE65_23060</name>
</gene>
<dbReference type="RefSeq" id="WP_139086964.1">
    <property type="nucleotide sequence ID" value="NZ_VDFR01000057.1"/>
</dbReference>
<dbReference type="Proteomes" id="UP000306740">
    <property type="component" value="Unassembled WGS sequence"/>
</dbReference>
<feature type="region of interest" description="Disordered" evidence="2">
    <location>
        <begin position="1"/>
        <end position="20"/>
    </location>
</feature>
<evidence type="ECO:0000256" key="2">
    <source>
        <dbReference type="SAM" id="MobiDB-lite"/>
    </source>
</evidence>
<keyword evidence="1" id="KW-0175">Coiled coil</keyword>
<evidence type="ECO:0000313" key="5">
    <source>
        <dbReference type="EMBL" id="TNC46302.1"/>
    </source>
</evidence>
<reference evidence="5 6" key="1">
    <citation type="submission" date="2019-05" db="EMBL/GenBank/DDBJ databases">
        <title>Mumia sp. nov., isolated from the intestinal contents of plateau pika (Ochotona curzoniae) in the Qinghai-Tibet plateau of China.</title>
        <authorList>
            <person name="Tian Z."/>
        </authorList>
    </citation>
    <scope>NUCLEOTIDE SEQUENCE [LARGE SCALE GENOMIC DNA]</scope>
    <source>
        <strain evidence="6">527</strain>
        <strain evidence="5">Z527</strain>
    </source>
</reference>
<organism evidence="5 6">
    <name type="scientific">Mumia zhuanghuii</name>
    <dbReference type="NCBI Taxonomy" id="2585211"/>
    <lineage>
        <taxon>Bacteria</taxon>
        <taxon>Bacillati</taxon>
        <taxon>Actinomycetota</taxon>
        <taxon>Actinomycetes</taxon>
        <taxon>Propionibacteriales</taxon>
        <taxon>Nocardioidaceae</taxon>
        <taxon>Mumia</taxon>
    </lineage>
</organism>
<dbReference type="AlphaFoldDB" id="A0A5C4MKP4"/>
<feature type="compositionally biased region" description="Basic and acidic residues" evidence="2">
    <location>
        <begin position="7"/>
        <end position="20"/>
    </location>
</feature>
<keyword evidence="3" id="KW-0472">Membrane</keyword>
<evidence type="ECO:0000313" key="6">
    <source>
        <dbReference type="Proteomes" id="UP000306740"/>
    </source>
</evidence>
<dbReference type="Pfam" id="PF12277">
    <property type="entry name" value="DUF3618"/>
    <property type="match status" value="1"/>
</dbReference>
<keyword evidence="3" id="KW-0812">Transmembrane</keyword>
<feature type="coiled-coil region" evidence="1">
    <location>
        <begin position="26"/>
        <end position="57"/>
    </location>
</feature>
<dbReference type="OrthoDB" id="3786861at2"/>
<sequence length="86" mass="9994">MSTDPSEIQRDIEATRDELGHTVEELTDRLDVKKQAQQRMDEAKQEAQQRLEYAKQNARENPQLPAIVIAGVLALLVTALWRRRRR</sequence>
<comment type="caution">
    <text evidence="5">The sequence shown here is derived from an EMBL/GenBank/DDBJ whole genome shotgun (WGS) entry which is preliminary data.</text>
</comment>
<evidence type="ECO:0000256" key="1">
    <source>
        <dbReference type="SAM" id="Coils"/>
    </source>
</evidence>
<accession>A0A5C4MKP4</accession>
<feature type="transmembrane region" description="Helical" evidence="3">
    <location>
        <begin position="63"/>
        <end position="81"/>
    </location>
</feature>
<dbReference type="EMBL" id="VDFR01000109">
    <property type="protein sequence ID" value="TNC40499.1"/>
    <property type="molecule type" value="Genomic_DNA"/>
</dbReference>
<proteinExistence type="predicted"/>
<name>A0A5C4MKP4_9ACTN</name>
<keyword evidence="3" id="KW-1133">Transmembrane helix</keyword>
<protein>
    <submittedName>
        <fullName evidence="5">DUF3618 domain-containing protein</fullName>
    </submittedName>
</protein>